<dbReference type="PANTHER" id="PTHR21439:SF0">
    <property type="entry name" value="PROTEIN OSCP1"/>
    <property type="match status" value="1"/>
</dbReference>
<feature type="compositionally biased region" description="Basic and acidic residues" evidence="1">
    <location>
        <begin position="300"/>
        <end position="320"/>
    </location>
</feature>
<feature type="region of interest" description="Disordered" evidence="1">
    <location>
        <begin position="295"/>
        <end position="320"/>
    </location>
</feature>
<evidence type="ECO:0000313" key="2">
    <source>
        <dbReference type="Proteomes" id="UP000694866"/>
    </source>
</evidence>
<dbReference type="GO" id="GO:0005886">
    <property type="term" value="C:plasma membrane"/>
    <property type="evidence" value="ECO:0007669"/>
    <property type="project" value="TreeGrafter"/>
</dbReference>
<dbReference type="RefSeq" id="XP_011297482.1">
    <property type="nucleotide sequence ID" value="XM_011299180.1"/>
</dbReference>
<dbReference type="GeneID" id="105263152"/>
<dbReference type="GO" id="GO:0005737">
    <property type="term" value="C:cytoplasm"/>
    <property type="evidence" value="ECO:0007669"/>
    <property type="project" value="TreeGrafter"/>
</dbReference>
<dbReference type="PANTHER" id="PTHR21439">
    <property type="entry name" value="OXIDORED-NITRO DOMAIN-CONTAINING PROTEIN"/>
    <property type="match status" value="1"/>
</dbReference>
<proteinExistence type="predicted"/>
<dbReference type="KEGG" id="fas:105263152"/>
<sequence length="354" mass="40204">MSLHVNPLMYLNLGGEMLYVIQHRLSAQKIEERKTIQVLDDITASFLNPKILSTVFQQSPLINLSSLRATLEAISLSSIMKLGQSSMNKLFDLMMMMFKYQLIACTGPREVILATLNHVDALRDMVTQTSAHECITLVHRMIVDVYGELSHDEIWQARNECLIALASINVRVSILLRLGLQNEDTTFNILPQNYDEKFEERRCEVGSNKLLESNQKGYNLGSFKLFGDRVTLLGKNIYSPNYVKAAKNRQLPKNRERSLKDRGTRAELGMLARQLGTEEATASRPFSLDLFDDQETIEIDDNRNEGEGEEKGTETPGRVDADHKAKLDYISADLEGEEKLYKKMNLLQLLDEAE</sequence>
<evidence type="ECO:0000313" key="3">
    <source>
        <dbReference type="RefSeq" id="XP_011297482.1"/>
    </source>
</evidence>
<dbReference type="Proteomes" id="UP000694866">
    <property type="component" value="Unplaced"/>
</dbReference>
<dbReference type="CTD" id="127700"/>
<dbReference type="InterPro" id="IPR019332">
    <property type="entry name" value="OSCP1"/>
</dbReference>
<name>A0A9R1SUP7_9HYME</name>
<protein>
    <submittedName>
        <fullName evidence="3">Protein OSCP1</fullName>
    </submittedName>
</protein>
<evidence type="ECO:0000256" key="1">
    <source>
        <dbReference type="SAM" id="MobiDB-lite"/>
    </source>
</evidence>
<gene>
    <name evidence="3" type="primary">OSCP1</name>
</gene>
<dbReference type="AlphaFoldDB" id="A0A9R1SUP7"/>
<accession>A0A9R1SUP7</accession>
<dbReference type="OrthoDB" id="2157380at2759"/>
<keyword evidence="2" id="KW-1185">Reference proteome</keyword>
<reference evidence="3" key="1">
    <citation type="submission" date="2025-08" db="UniProtKB">
        <authorList>
            <consortium name="RefSeq"/>
        </authorList>
    </citation>
    <scope>IDENTIFICATION</scope>
    <source>
        <strain evidence="3">USDA-PBARC FA_bdor</strain>
        <tissue evidence="3">Whole organism</tissue>
    </source>
</reference>
<dbReference type="Pfam" id="PF10188">
    <property type="entry name" value="Oscp1"/>
    <property type="match status" value="1"/>
</dbReference>
<organism evidence="2 3">
    <name type="scientific">Fopius arisanus</name>
    <dbReference type="NCBI Taxonomy" id="64838"/>
    <lineage>
        <taxon>Eukaryota</taxon>
        <taxon>Metazoa</taxon>
        <taxon>Ecdysozoa</taxon>
        <taxon>Arthropoda</taxon>
        <taxon>Hexapoda</taxon>
        <taxon>Insecta</taxon>
        <taxon>Pterygota</taxon>
        <taxon>Neoptera</taxon>
        <taxon>Endopterygota</taxon>
        <taxon>Hymenoptera</taxon>
        <taxon>Apocrita</taxon>
        <taxon>Ichneumonoidea</taxon>
        <taxon>Braconidae</taxon>
        <taxon>Opiinae</taxon>
        <taxon>Fopius</taxon>
    </lineage>
</organism>